<feature type="region of interest" description="Disordered" evidence="1">
    <location>
        <begin position="88"/>
        <end position="119"/>
    </location>
</feature>
<feature type="compositionally biased region" description="Polar residues" evidence="1">
    <location>
        <begin position="99"/>
        <end position="112"/>
    </location>
</feature>
<sequence>KSRDCRGKDVSLSDKGQKHQAEKTLKEIAETTKTGLRAAQQIIKNWSDGSRWTLFQSDGPSGFYSKYDAVIVLTLTRCYTSPNVSSATSRLRTFKLPRNPSQRPTHAENSVNAARYSPR</sequence>
<gene>
    <name evidence="2" type="primary">BX000999.2</name>
</gene>
<name>A0A1A8L1C4_9TELE</name>
<reference evidence="2" key="1">
    <citation type="submission" date="2016-05" db="EMBL/GenBank/DDBJ databases">
        <authorList>
            <person name="Lavstsen T."/>
            <person name="Jespersen J.S."/>
        </authorList>
    </citation>
    <scope>NUCLEOTIDE SEQUENCE</scope>
    <source>
        <tissue evidence="2">Brain</tissue>
    </source>
</reference>
<evidence type="ECO:0000313" key="2">
    <source>
        <dbReference type="EMBL" id="SBR37689.1"/>
    </source>
</evidence>
<feature type="non-terminal residue" evidence="2">
    <location>
        <position position="1"/>
    </location>
</feature>
<accession>A0A1A8L1C4</accession>
<protein>
    <submittedName>
        <fullName evidence="2">Uncharacterized protein</fullName>
    </submittedName>
</protein>
<feature type="region of interest" description="Disordered" evidence="1">
    <location>
        <begin position="1"/>
        <end position="22"/>
    </location>
</feature>
<proteinExistence type="predicted"/>
<reference evidence="2" key="2">
    <citation type="submission" date="2016-06" db="EMBL/GenBank/DDBJ databases">
        <title>The genome of a short-lived fish provides insights into sex chromosome evolution and the genetic control of aging.</title>
        <authorList>
            <person name="Reichwald K."/>
            <person name="Felder M."/>
            <person name="Petzold A."/>
            <person name="Koch P."/>
            <person name="Groth M."/>
            <person name="Platzer M."/>
        </authorList>
    </citation>
    <scope>NUCLEOTIDE SEQUENCE</scope>
    <source>
        <tissue evidence="2">Brain</tissue>
    </source>
</reference>
<organism evidence="2">
    <name type="scientific">Nothobranchius pienaari</name>
    <dbReference type="NCBI Taxonomy" id="704102"/>
    <lineage>
        <taxon>Eukaryota</taxon>
        <taxon>Metazoa</taxon>
        <taxon>Chordata</taxon>
        <taxon>Craniata</taxon>
        <taxon>Vertebrata</taxon>
        <taxon>Euteleostomi</taxon>
        <taxon>Actinopterygii</taxon>
        <taxon>Neopterygii</taxon>
        <taxon>Teleostei</taxon>
        <taxon>Neoteleostei</taxon>
        <taxon>Acanthomorphata</taxon>
        <taxon>Ovalentaria</taxon>
        <taxon>Atherinomorphae</taxon>
        <taxon>Cyprinodontiformes</taxon>
        <taxon>Nothobranchiidae</taxon>
        <taxon>Nothobranchius</taxon>
    </lineage>
</organism>
<dbReference type="AlphaFoldDB" id="A0A1A8L1C4"/>
<evidence type="ECO:0000256" key="1">
    <source>
        <dbReference type="SAM" id="MobiDB-lite"/>
    </source>
</evidence>
<dbReference type="EMBL" id="HAEF01000307">
    <property type="protein sequence ID" value="SBR37689.1"/>
    <property type="molecule type" value="Transcribed_RNA"/>
</dbReference>